<name>A0AA40I0N2_CNENI</name>
<accession>A0AA40I0N2</accession>
<comment type="caution">
    <text evidence="12">The sequence shown here is derived from an EMBL/GenBank/DDBJ whole genome shotgun (WGS) entry which is preliminary data.</text>
</comment>
<keyword evidence="6" id="KW-0256">Endoplasmic reticulum</keyword>
<dbReference type="GO" id="GO:0005789">
    <property type="term" value="C:endoplasmic reticulum membrane"/>
    <property type="evidence" value="ECO:0007669"/>
    <property type="project" value="UniProtKB-SubCell"/>
</dbReference>
<dbReference type="Proteomes" id="UP001177744">
    <property type="component" value="Unassembled WGS sequence"/>
</dbReference>
<protein>
    <recommendedName>
        <fullName evidence="3">Translocation protein SEC62</fullName>
    </recommendedName>
</protein>
<keyword evidence="13" id="KW-1185">Reference proteome</keyword>
<dbReference type="AlphaFoldDB" id="A0AA40I0N2"/>
<keyword evidence="4" id="KW-0813">Transport</keyword>
<keyword evidence="9" id="KW-0811">Translocation</keyword>
<evidence type="ECO:0000256" key="2">
    <source>
        <dbReference type="ARBA" id="ARBA00010604"/>
    </source>
</evidence>
<evidence type="ECO:0000256" key="4">
    <source>
        <dbReference type="ARBA" id="ARBA00022448"/>
    </source>
</evidence>
<gene>
    <name evidence="12" type="ORF">QTO34_017233</name>
</gene>
<evidence type="ECO:0000256" key="10">
    <source>
        <dbReference type="ARBA" id="ARBA00023136"/>
    </source>
</evidence>
<evidence type="ECO:0000256" key="3">
    <source>
        <dbReference type="ARBA" id="ARBA00021257"/>
    </source>
</evidence>
<comment type="similarity">
    <text evidence="2">Belongs to the SEC62 family.</text>
</comment>
<dbReference type="PANTHER" id="PTHR12443">
    <property type="entry name" value="TRANSLOCATION PROTEIN SEC62"/>
    <property type="match status" value="1"/>
</dbReference>
<evidence type="ECO:0000256" key="9">
    <source>
        <dbReference type="ARBA" id="ARBA00023010"/>
    </source>
</evidence>
<evidence type="ECO:0000313" key="12">
    <source>
        <dbReference type="EMBL" id="KAK1340838.1"/>
    </source>
</evidence>
<comment type="subcellular location">
    <subcellularLocation>
        <location evidence="1">Endoplasmic reticulum membrane</location>
        <topology evidence="1">Multi-pass membrane protein</topology>
    </subcellularLocation>
</comment>
<dbReference type="InterPro" id="IPR004728">
    <property type="entry name" value="Sec62"/>
</dbReference>
<evidence type="ECO:0000256" key="8">
    <source>
        <dbReference type="ARBA" id="ARBA00022989"/>
    </source>
</evidence>
<feature type="region of interest" description="Disordered" evidence="11">
    <location>
        <begin position="16"/>
        <end position="38"/>
    </location>
</feature>
<evidence type="ECO:0000313" key="13">
    <source>
        <dbReference type="Proteomes" id="UP001177744"/>
    </source>
</evidence>
<sequence>MGPAVGGTVLLVVMPPGNLGEQKPSHAEVGAQAGGDSGSPTTWDLEAQGWAPQAFSDPVLGFGEASDIRCFRTGKEDMSRIQKALARKFHCSETKVEQSHKPRWSPFHVLSKEIGEPTKEENSVAKYLQFNCPTKPTNMMGHPVDYFTSSKAVDCPLDSNHPLTGRNGSRCGCRLFFGQHPSPCCCSLHSISRHLAHNWRKGLFWFLPNLTTDVSFRPLYNPI</sequence>
<dbReference type="PANTHER" id="PTHR12443:SF9">
    <property type="entry name" value="TRANSLOCATION PROTEIN SEC62"/>
    <property type="match status" value="1"/>
</dbReference>
<evidence type="ECO:0000256" key="11">
    <source>
        <dbReference type="SAM" id="MobiDB-lite"/>
    </source>
</evidence>
<organism evidence="12 13">
    <name type="scientific">Cnephaeus nilssonii</name>
    <name type="common">Northern bat</name>
    <name type="synonym">Eptesicus nilssonii</name>
    <dbReference type="NCBI Taxonomy" id="3371016"/>
    <lineage>
        <taxon>Eukaryota</taxon>
        <taxon>Metazoa</taxon>
        <taxon>Chordata</taxon>
        <taxon>Craniata</taxon>
        <taxon>Vertebrata</taxon>
        <taxon>Euteleostomi</taxon>
        <taxon>Mammalia</taxon>
        <taxon>Eutheria</taxon>
        <taxon>Laurasiatheria</taxon>
        <taxon>Chiroptera</taxon>
        <taxon>Yangochiroptera</taxon>
        <taxon>Vespertilionidae</taxon>
        <taxon>Cnephaeus</taxon>
    </lineage>
</organism>
<keyword evidence="10" id="KW-0472">Membrane</keyword>
<keyword evidence="8" id="KW-1133">Transmembrane helix</keyword>
<evidence type="ECO:0000256" key="5">
    <source>
        <dbReference type="ARBA" id="ARBA00022692"/>
    </source>
</evidence>
<evidence type="ECO:0000256" key="6">
    <source>
        <dbReference type="ARBA" id="ARBA00022824"/>
    </source>
</evidence>
<evidence type="ECO:0000256" key="7">
    <source>
        <dbReference type="ARBA" id="ARBA00022927"/>
    </source>
</evidence>
<reference evidence="12" key="1">
    <citation type="submission" date="2023-06" db="EMBL/GenBank/DDBJ databases">
        <title>Reference genome for the Northern bat (Eptesicus nilssonii), a most northern bat species.</title>
        <authorList>
            <person name="Laine V.N."/>
            <person name="Pulliainen A.T."/>
            <person name="Lilley T.M."/>
        </authorList>
    </citation>
    <scope>NUCLEOTIDE SEQUENCE</scope>
    <source>
        <strain evidence="12">BLF_Eptnil</strain>
        <tissue evidence="12">Kidney</tissue>
    </source>
</reference>
<dbReference type="EMBL" id="JAULJE010000007">
    <property type="protein sequence ID" value="KAK1340838.1"/>
    <property type="molecule type" value="Genomic_DNA"/>
</dbReference>
<dbReference type="GO" id="GO:0031204">
    <property type="term" value="P:post-translational protein targeting to membrane, translocation"/>
    <property type="evidence" value="ECO:0007669"/>
    <property type="project" value="TreeGrafter"/>
</dbReference>
<proteinExistence type="inferred from homology"/>
<keyword evidence="5" id="KW-0812">Transmembrane</keyword>
<evidence type="ECO:0000256" key="1">
    <source>
        <dbReference type="ARBA" id="ARBA00004477"/>
    </source>
</evidence>
<keyword evidence="7" id="KW-0653">Protein transport</keyword>